<proteinExistence type="predicted"/>
<dbReference type="AlphaFoldDB" id="A0AAV4IY15"/>
<sequence length="105" mass="11762">MLKVFSGEGDVGAWIQKVELVARLTKVTDFASFLLLYLEGNTLAVYLEMGDKEKTDATVIKHDKVIEAFACSRFVAFSKLRSCKLTGEPVDVFQMRLGEWPEKVG</sequence>
<organism evidence="1 2">
    <name type="scientific">Elysia marginata</name>
    <dbReference type="NCBI Taxonomy" id="1093978"/>
    <lineage>
        <taxon>Eukaryota</taxon>
        <taxon>Metazoa</taxon>
        <taxon>Spiralia</taxon>
        <taxon>Lophotrochozoa</taxon>
        <taxon>Mollusca</taxon>
        <taxon>Gastropoda</taxon>
        <taxon>Heterobranchia</taxon>
        <taxon>Euthyneura</taxon>
        <taxon>Panpulmonata</taxon>
        <taxon>Sacoglossa</taxon>
        <taxon>Placobranchoidea</taxon>
        <taxon>Plakobranchidae</taxon>
        <taxon>Elysia</taxon>
    </lineage>
</organism>
<reference evidence="1 2" key="1">
    <citation type="journal article" date="2021" name="Elife">
        <title>Chloroplast acquisition without the gene transfer in kleptoplastic sea slugs, Plakobranchus ocellatus.</title>
        <authorList>
            <person name="Maeda T."/>
            <person name="Takahashi S."/>
            <person name="Yoshida T."/>
            <person name="Shimamura S."/>
            <person name="Takaki Y."/>
            <person name="Nagai Y."/>
            <person name="Toyoda A."/>
            <person name="Suzuki Y."/>
            <person name="Arimoto A."/>
            <person name="Ishii H."/>
            <person name="Satoh N."/>
            <person name="Nishiyama T."/>
            <person name="Hasebe M."/>
            <person name="Maruyama T."/>
            <person name="Minagawa J."/>
            <person name="Obokata J."/>
            <person name="Shigenobu S."/>
        </authorList>
    </citation>
    <scope>NUCLEOTIDE SEQUENCE [LARGE SCALE GENOMIC DNA]</scope>
</reference>
<keyword evidence="2" id="KW-1185">Reference proteome</keyword>
<evidence type="ECO:0000313" key="2">
    <source>
        <dbReference type="Proteomes" id="UP000762676"/>
    </source>
</evidence>
<dbReference type="Proteomes" id="UP000762676">
    <property type="component" value="Unassembled WGS sequence"/>
</dbReference>
<dbReference type="EMBL" id="BMAT01006478">
    <property type="protein sequence ID" value="GFS13401.1"/>
    <property type="molecule type" value="Genomic_DNA"/>
</dbReference>
<protein>
    <submittedName>
        <fullName evidence="1">Pol polyprotein</fullName>
    </submittedName>
</protein>
<gene>
    <name evidence="1" type="ORF">ElyMa_003135800</name>
</gene>
<name>A0AAV4IY15_9GAST</name>
<evidence type="ECO:0000313" key="1">
    <source>
        <dbReference type="EMBL" id="GFS13401.1"/>
    </source>
</evidence>
<accession>A0AAV4IY15</accession>
<comment type="caution">
    <text evidence="1">The sequence shown here is derived from an EMBL/GenBank/DDBJ whole genome shotgun (WGS) entry which is preliminary data.</text>
</comment>